<dbReference type="OrthoDB" id="774437at2759"/>
<dbReference type="EMBL" id="KQ993789">
    <property type="protein sequence ID" value="KZV49045.1"/>
    <property type="molecule type" value="Genomic_DNA"/>
</dbReference>
<feature type="compositionally biased region" description="Polar residues" evidence="1">
    <location>
        <begin position="17"/>
        <end position="26"/>
    </location>
</feature>
<dbReference type="Proteomes" id="UP000250235">
    <property type="component" value="Unassembled WGS sequence"/>
</dbReference>
<evidence type="ECO:0000313" key="3">
    <source>
        <dbReference type="Proteomes" id="UP000250235"/>
    </source>
</evidence>
<dbReference type="PANTHER" id="PTHR33472">
    <property type="entry name" value="OS01G0106600 PROTEIN"/>
    <property type="match status" value="1"/>
</dbReference>
<feature type="region of interest" description="Disordered" evidence="1">
    <location>
        <begin position="1"/>
        <end position="79"/>
    </location>
</feature>
<name>A0A2Z7CRQ0_9LAMI</name>
<sequence>MAQSQSFEQEIRGMISSLESHLSKIQHTNKKGGESSTEKKEEIENGVGIITLTGSNVGATMRRGSDGVEENPVPQDGEGEELTAFVNGNFQAINNSIMLDGSYSTNDPGVHLKIIDYDETYKSRKKKENGSLSSEQTA</sequence>
<dbReference type="PANTHER" id="PTHR33472:SF28">
    <property type="entry name" value="BROMO AND FHA DOMAIN-CONTAINING PROTEIN DDB_G0267958"/>
    <property type="match status" value="1"/>
</dbReference>
<evidence type="ECO:0000256" key="1">
    <source>
        <dbReference type="SAM" id="MobiDB-lite"/>
    </source>
</evidence>
<reference evidence="2 3" key="1">
    <citation type="journal article" date="2015" name="Proc. Natl. Acad. Sci. U.S.A.">
        <title>The resurrection genome of Boea hygrometrica: A blueprint for survival of dehydration.</title>
        <authorList>
            <person name="Xiao L."/>
            <person name="Yang G."/>
            <person name="Zhang L."/>
            <person name="Yang X."/>
            <person name="Zhao S."/>
            <person name="Ji Z."/>
            <person name="Zhou Q."/>
            <person name="Hu M."/>
            <person name="Wang Y."/>
            <person name="Chen M."/>
            <person name="Xu Y."/>
            <person name="Jin H."/>
            <person name="Xiao X."/>
            <person name="Hu G."/>
            <person name="Bao F."/>
            <person name="Hu Y."/>
            <person name="Wan P."/>
            <person name="Li L."/>
            <person name="Deng X."/>
            <person name="Kuang T."/>
            <person name="Xiang C."/>
            <person name="Zhu J.K."/>
            <person name="Oliver M.J."/>
            <person name="He Y."/>
        </authorList>
    </citation>
    <scope>NUCLEOTIDE SEQUENCE [LARGE SCALE GENOMIC DNA]</scope>
    <source>
        <strain evidence="3">cv. XS01</strain>
    </source>
</reference>
<evidence type="ECO:0000313" key="2">
    <source>
        <dbReference type="EMBL" id="KZV49045.1"/>
    </source>
</evidence>
<protein>
    <submittedName>
        <fullName evidence="2">Uncharacterized protein</fullName>
    </submittedName>
</protein>
<keyword evidence="3" id="KW-1185">Reference proteome</keyword>
<feature type="compositionally biased region" description="Basic and acidic residues" evidence="1">
    <location>
        <begin position="31"/>
        <end position="43"/>
    </location>
</feature>
<accession>A0A2Z7CRQ0</accession>
<gene>
    <name evidence="2" type="ORF">F511_10996</name>
</gene>
<dbReference type="AlphaFoldDB" id="A0A2Z7CRQ0"/>
<organism evidence="2 3">
    <name type="scientific">Dorcoceras hygrometricum</name>
    <dbReference type="NCBI Taxonomy" id="472368"/>
    <lineage>
        <taxon>Eukaryota</taxon>
        <taxon>Viridiplantae</taxon>
        <taxon>Streptophyta</taxon>
        <taxon>Embryophyta</taxon>
        <taxon>Tracheophyta</taxon>
        <taxon>Spermatophyta</taxon>
        <taxon>Magnoliopsida</taxon>
        <taxon>eudicotyledons</taxon>
        <taxon>Gunneridae</taxon>
        <taxon>Pentapetalae</taxon>
        <taxon>asterids</taxon>
        <taxon>lamiids</taxon>
        <taxon>Lamiales</taxon>
        <taxon>Gesneriaceae</taxon>
        <taxon>Didymocarpoideae</taxon>
        <taxon>Trichosporeae</taxon>
        <taxon>Loxocarpinae</taxon>
        <taxon>Dorcoceras</taxon>
    </lineage>
</organism>
<proteinExistence type="predicted"/>